<evidence type="ECO:0000313" key="3">
    <source>
        <dbReference type="Proteomes" id="UP000494245"/>
    </source>
</evidence>
<dbReference type="Proteomes" id="UP000494245">
    <property type="component" value="Unassembled WGS sequence"/>
</dbReference>
<reference evidence="2 3" key="1">
    <citation type="submission" date="2020-04" db="EMBL/GenBank/DDBJ databases">
        <authorList>
            <consortium name="Desulfovibrio sp. FSS-1 genome sequencing consortium"/>
            <person name="Shimoshige H."/>
            <person name="Kobayashi H."/>
            <person name="Maekawa T."/>
        </authorList>
    </citation>
    <scope>NUCLEOTIDE SEQUENCE [LARGE SCALE GENOMIC DNA]</scope>
    <source>
        <strain evidence="2 3">SIID29052-01</strain>
    </source>
</reference>
<feature type="region of interest" description="Disordered" evidence="1">
    <location>
        <begin position="1"/>
        <end position="121"/>
    </location>
</feature>
<feature type="region of interest" description="Disordered" evidence="1">
    <location>
        <begin position="242"/>
        <end position="272"/>
    </location>
</feature>
<keyword evidence="3" id="KW-1185">Reference proteome</keyword>
<dbReference type="EMBL" id="BLTE01000019">
    <property type="protein sequence ID" value="GFK95603.1"/>
    <property type="molecule type" value="Genomic_DNA"/>
</dbReference>
<comment type="caution">
    <text evidence="2">The sequence shown here is derived from an EMBL/GenBank/DDBJ whole genome shotgun (WGS) entry which is preliminary data.</text>
</comment>
<dbReference type="AlphaFoldDB" id="A0A6V8LT11"/>
<name>A0A6V8LT11_9BACT</name>
<organism evidence="2 3">
    <name type="scientific">Fundidesulfovibrio magnetotacticus</name>
    <dbReference type="NCBI Taxonomy" id="2730080"/>
    <lineage>
        <taxon>Bacteria</taxon>
        <taxon>Pseudomonadati</taxon>
        <taxon>Thermodesulfobacteriota</taxon>
        <taxon>Desulfovibrionia</taxon>
        <taxon>Desulfovibrionales</taxon>
        <taxon>Desulfovibrionaceae</taxon>
        <taxon>Fundidesulfovibrio</taxon>
    </lineage>
</organism>
<dbReference type="RefSeq" id="WP_173086745.1">
    <property type="nucleotide sequence ID" value="NZ_BLTE01000019.1"/>
</dbReference>
<gene>
    <name evidence="2" type="ORF">NNJEOMEG_03471</name>
</gene>
<sequence length="272" mass="30371">MAFGGGGTSLAASGTQAAPPRPAWSAGRPESPDQEDDIARPLEEFPHGRPPLTRDQTVRAYARMMGVHPSEVDPEKMELKRDIRFEPVQRRERGMYGGDAEPGPFNEPYDPESDAVRGGNWKRLDPDLAGRVRERIQGTRFEGMDLDGLKIHDSEKPWYMPGFAGGITLENHIYIDPSGFDGNRFDPGGRQEDFDVLLEEVIHSGQYQSGMTRAGYLWDAFRRGGYEHSAYEREAKDIAIPGWRERTGYKEPEKPSGEASGLRPSSGEGYNK</sequence>
<proteinExistence type="predicted"/>
<evidence type="ECO:0000256" key="1">
    <source>
        <dbReference type="SAM" id="MobiDB-lite"/>
    </source>
</evidence>
<feature type="compositionally biased region" description="Basic and acidic residues" evidence="1">
    <location>
        <begin position="242"/>
        <end position="256"/>
    </location>
</feature>
<accession>A0A6V8LT11</accession>
<protein>
    <submittedName>
        <fullName evidence="2">Uncharacterized protein</fullName>
    </submittedName>
</protein>
<reference evidence="2 3" key="2">
    <citation type="submission" date="2020-05" db="EMBL/GenBank/DDBJ databases">
        <title>Draft genome sequence of Desulfovibrio sp. strainFSS-1.</title>
        <authorList>
            <person name="Shimoshige H."/>
            <person name="Kobayashi H."/>
            <person name="Maekawa T."/>
        </authorList>
    </citation>
    <scope>NUCLEOTIDE SEQUENCE [LARGE SCALE GENOMIC DNA]</scope>
    <source>
        <strain evidence="2 3">SIID29052-01</strain>
    </source>
</reference>
<feature type="compositionally biased region" description="Low complexity" evidence="1">
    <location>
        <begin position="9"/>
        <end position="18"/>
    </location>
</feature>
<feature type="compositionally biased region" description="Basic and acidic residues" evidence="1">
    <location>
        <begin position="37"/>
        <end position="47"/>
    </location>
</feature>
<feature type="compositionally biased region" description="Basic and acidic residues" evidence="1">
    <location>
        <begin position="70"/>
        <end position="94"/>
    </location>
</feature>
<evidence type="ECO:0000313" key="2">
    <source>
        <dbReference type="EMBL" id="GFK95603.1"/>
    </source>
</evidence>